<dbReference type="Proteomes" id="UP001500454">
    <property type="component" value="Unassembled WGS sequence"/>
</dbReference>
<protein>
    <recommendedName>
        <fullName evidence="3">DUF2971 domain-containing protein</fullName>
    </recommendedName>
</protein>
<comment type="caution">
    <text evidence="1">The sequence shown here is derived from an EMBL/GenBank/DDBJ whole genome shotgun (WGS) entry which is preliminary data.</text>
</comment>
<reference evidence="2" key="1">
    <citation type="journal article" date="2019" name="Int. J. Syst. Evol. Microbiol.">
        <title>The Global Catalogue of Microorganisms (GCM) 10K type strain sequencing project: providing services to taxonomists for standard genome sequencing and annotation.</title>
        <authorList>
            <consortium name="The Broad Institute Genomics Platform"/>
            <consortium name="The Broad Institute Genome Sequencing Center for Infectious Disease"/>
            <person name="Wu L."/>
            <person name="Ma J."/>
        </authorList>
    </citation>
    <scope>NUCLEOTIDE SEQUENCE [LARGE SCALE GENOMIC DNA]</scope>
    <source>
        <strain evidence="2">JCM 17924</strain>
    </source>
</reference>
<evidence type="ECO:0008006" key="3">
    <source>
        <dbReference type="Google" id="ProtNLM"/>
    </source>
</evidence>
<dbReference type="EMBL" id="BAABHA010000004">
    <property type="protein sequence ID" value="GAA4382030.1"/>
    <property type="molecule type" value="Genomic_DNA"/>
</dbReference>
<name>A0ABP8IZH3_9BACT</name>
<dbReference type="RefSeq" id="WP_345224128.1">
    <property type="nucleotide sequence ID" value="NZ_BAABHA010000004.1"/>
</dbReference>
<organism evidence="1 2">
    <name type="scientific">Hymenobacter koreensis</name>
    <dbReference type="NCBI Taxonomy" id="1084523"/>
    <lineage>
        <taxon>Bacteria</taxon>
        <taxon>Pseudomonadati</taxon>
        <taxon>Bacteroidota</taxon>
        <taxon>Cytophagia</taxon>
        <taxon>Cytophagales</taxon>
        <taxon>Hymenobacteraceae</taxon>
        <taxon>Hymenobacter</taxon>
    </lineage>
</organism>
<accession>A0ABP8IZH3</accession>
<proteinExistence type="predicted"/>
<gene>
    <name evidence="1" type="ORF">GCM10023186_22000</name>
</gene>
<keyword evidence="2" id="KW-1185">Reference proteome</keyword>
<evidence type="ECO:0000313" key="2">
    <source>
        <dbReference type="Proteomes" id="UP001500454"/>
    </source>
</evidence>
<evidence type="ECO:0000313" key="1">
    <source>
        <dbReference type="EMBL" id="GAA4382030.1"/>
    </source>
</evidence>
<sequence length="381" mass="44587">MTKKPIKRCYYGPESVFNFGKYKGENLVFVSGLHPTYMDFCCSKVPYFCMSRQVLIYLNNVMNYDISSDALKMISVKNSTVINQDIASWFRELELYQVNNEGDNIPLLCLPYYKELPVLGESKSLRERIASGVNNRSNHPEHNVEVFCFLIRNNDFPQIGEWINSTKNGLGVVDYGYWSRGCSTYFDEGLIVSHSREVMFIELSMSKEYCGLLLLLDYSGSEFDPNNKIIVTNSVKHKYKVQQYKKPVFVSADKFYSNKNIDIHKSNGNDAMYLQYYKPHTFLREYFWLNTLLMNIDNKHFAALGLDKFYIYSNPNRDFWYSSSNEMFKIRIGDDKIRSICSSIPCYQDKNLAKILDEAREEIARRCFFWSQGMIEDYSID</sequence>